<protein>
    <recommendedName>
        <fullName evidence="3">Retrotransposon gag domain-containing protein</fullName>
    </recommendedName>
</protein>
<comment type="caution">
    <text evidence="1">The sequence shown here is derived from an EMBL/GenBank/DDBJ whole genome shotgun (WGS) entry which is preliminary data.</text>
</comment>
<dbReference type="AlphaFoldDB" id="A0AA88VQQ0"/>
<evidence type="ECO:0000313" key="1">
    <source>
        <dbReference type="EMBL" id="KAK3011674.1"/>
    </source>
</evidence>
<evidence type="ECO:0000313" key="2">
    <source>
        <dbReference type="Proteomes" id="UP001188597"/>
    </source>
</evidence>
<evidence type="ECO:0008006" key="3">
    <source>
        <dbReference type="Google" id="ProtNLM"/>
    </source>
</evidence>
<dbReference type="PANTHER" id="PTHR37610:SF77">
    <property type="entry name" value="INTEGRASE CATALYTIC DOMAIN-CONTAINING PROTEIN"/>
    <property type="match status" value="1"/>
</dbReference>
<reference evidence="1" key="1">
    <citation type="submission" date="2022-12" db="EMBL/GenBank/DDBJ databases">
        <title>Draft genome assemblies for two species of Escallonia (Escalloniales).</title>
        <authorList>
            <person name="Chanderbali A."/>
            <person name="Dervinis C."/>
            <person name="Anghel I."/>
            <person name="Soltis D."/>
            <person name="Soltis P."/>
            <person name="Zapata F."/>
        </authorList>
    </citation>
    <scope>NUCLEOTIDE SEQUENCE</scope>
    <source>
        <strain evidence="1">UCBG64.0493</strain>
        <tissue evidence="1">Leaf</tissue>
    </source>
</reference>
<accession>A0AA88VQQ0</accession>
<sequence>MDLATVFPSSCNTCSLHGIRANSHRSKIYITGKELRGYLDGSVVAIKESDINYANLQQEWETNNARILSWINNSIEPSIRMHFSNFTSAKEVWDYLEGLYMQSNFAKRYELENVIRGERQDDKFVQEFYNVMNRIWDPLELKKLAIYQKVCEEQKLVQFLTALHTEFEPLRGSMLHRSPSPSVDKVLSELVAEETRLKSYLLHSMQTQYVLVVTQRPQFLPLAPSRGTPASGNFLSCS</sequence>
<dbReference type="PANTHER" id="PTHR37610">
    <property type="entry name" value="CCHC-TYPE DOMAIN-CONTAINING PROTEIN"/>
    <property type="match status" value="1"/>
</dbReference>
<gene>
    <name evidence="1" type="ORF">RJ639_010687</name>
</gene>
<dbReference type="Proteomes" id="UP001188597">
    <property type="component" value="Unassembled WGS sequence"/>
</dbReference>
<name>A0AA88VQQ0_9ASTE</name>
<proteinExistence type="predicted"/>
<dbReference type="EMBL" id="JAVXUP010001437">
    <property type="protein sequence ID" value="KAK3011674.1"/>
    <property type="molecule type" value="Genomic_DNA"/>
</dbReference>
<dbReference type="Pfam" id="PF14223">
    <property type="entry name" value="Retrotran_gag_2"/>
    <property type="match status" value="1"/>
</dbReference>
<organism evidence="1 2">
    <name type="scientific">Escallonia herrerae</name>
    <dbReference type="NCBI Taxonomy" id="1293975"/>
    <lineage>
        <taxon>Eukaryota</taxon>
        <taxon>Viridiplantae</taxon>
        <taxon>Streptophyta</taxon>
        <taxon>Embryophyta</taxon>
        <taxon>Tracheophyta</taxon>
        <taxon>Spermatophyta</taxon>
        <taxon>Magnoliopsida</taxon>
        <taxon>eudicotyledons</taxon>
        <taxon>Gunneridae</taxon>
        <taxon>Pentapetalae</taxon>
        <taxon>asterids</taxon>
        <taxon>campanulids</taxon>
        <taxon>Escalloniales</taxon>
        <taxon>Escalloniaceae</taxon>
        <taxon>Escallonia</taxon>
    </lineage>
</organism>
<keyword evidence="2" id="KW-1185">Reference proteome</keyword>